<dbReference type="Proteomes" id="UP001139104">
    <property type="component" value="Unassembled WGS sequence"/>
</dbReference>
<feature type="domain" description="Reductase C-terminal" evidence="6">
    <location>
        <begin position="315"/>
        <end position="397"/>
    </location>
</feature>
<dbReference type="InterPro" id="IPR050446">
    <property type="entry name" value="FAD-oxidoreductase/Apoptosis"/>
</dbReference>
<comment type="cofactor">
    <cofactor evidence="1">
        <name>FAD</name>
        <dbReference type="ChEBI" id="CHEBI:57692"/>
    </cofactor>
</comment>
<evidence type="ECO:0000256" key="1">
    <source>
        <dbReference type="ARBA" id="ARBA00001974"/>
    </source>
</evidence>
<protein>
    <submittedName>
        <fullName evidence="7">FAD-dependent oxidoreductase</fullName>
    </submittedName>
</protein>
<name>A0ABS9Z6E8_9HYPH</name>
<dbReference type="RefSeq" id="WP_243067211.1">
    <property type="nucleotide sequence ID" value="NZ_JAIVFK010000028.1"/>
</dbReference>
<keyword evidence="2" id="KW-0285">Flavoprotein</keyword>
<keyword evidence="4" id="KW-0560">Oxidoreductase</keyword>
<keyword evidence="8" id="KW-1185">Reference proteome</keyword>
<evidence type="ECO:0000256" key="2">
    <source>
        <dbReference type="ARBA" id="ARBA00022630"/>
    </source>
</evidence>
<evidence type="ECO:0000313" key="8">
    <source>
        <dbReference type="Proteomes" id="UP001139104"/>
    </source>
</evidence>
<reference evidence="7" key="1">
    <citation type="journal article" date="2022" name="ISME J.">
        <title>Identification of active gaseous-alkane degraders at natural gas seeps.</title>
        <authorList>
            <person name="Farhan Ul Haque M."/>
            <person name="Hernandez M."/>
            <person name="Crombie A.T."/>
            <person name="Murrell J.C."/>
        </authorList>
    </citation>
    <scope>NUCLEOTIDE SEQUENCE</scope>
    <source>
        <strain evidence="7">PC2</strain>
    </source>
</reference>
<evidence type="ECO:0000256" key="3">
    <source>
        <dbReference type="ARBA" id="ARBA00022827"/>
    </source>
</evidence>
<dbReference type="InterPro" id="IPR016156">
    <property type="entry name" value="FAD/NAD-linked_Rdtase_dimer_sf"/>
</dbReference>
<evidence type="ECO:0000259" key="6">
    <source>
        <dbReference type="Pfam" id="PF14759"/>
    </source>
</evidence>
<dbReference type="EMBL" id="JAIVFP010000001">
    <property type="protein sequence ID" value="MCI4683249.1"/>
    <property type="molecule type" value="Genomic_DNA"/>
</dbReference>
<dbReference type="Pfam" id="PF07992">
    <property type="entry name" value="Pyr_redox_2"/>
    <property type="match status" value="1"/>
</dbReference>
<dbReference type="Gene3D" id="3.30.390.30">
    <property type="match status" value="1"/>
</dbReference>
<dbReference type="PRINTS" id="PR00368">
    <property type="entry name" value="FADPNR"/>
</dbReference>
<sequence>MSGQIVIVGAGQAGLQIAESLRAEGFDGEVTLLGQERHAPYQRPPLSKAWLAGESADDRLTIRAPDFFAARKIDLRTGAEVEKIDIAGRKVVLADGSALSWTGLALATGARARRADLPGAELPHVRMLRDLDDALEISRRLNSAKHVAIVGGGFIGLEVAAAARKRGCSTVVIEALDRLMARATTGPISAFFSALHRAHRVELHFGEQVAAISERNVTTVSGKSFPADLVVLGIGAIPNDELAAAAGLEVSRGIVVDVYGRTSRKNIVAAGDCAVLRCPDGVLRRFENVHFAVESAKAAAAALLGREKPFASAPWFWSDQFDVKLQMAGLSDGHDLCVERRAGDNAFSLFYYRGRQLIGVDSVNRPGEHLLARKLLDAGLSPDPALAADSAQDLRLLFR</sequence>
<feature type="domain" description="FAD/NAD(P)-binding" evidence="5">
    <location>
        <begin position="4"/>
        <end position="296"/>
    </location>
</feature>
<dbReference type="Pfam" id="PF14759">
    <property type="entry name" value="Reductase_C"/>
    <property type="match status" value="1"/>
</dbReference>
<dbReference type="InterPro" id="IPR023753">
    <property type="entry name" value="FAD/NAD-binding_dom"/>
</dbReference>
<dbReference type="InterPro" id="IPR036188">
    <property type="entry name" value="FAD/NAD-bd_sf"/>
</dbReference>
<dbReference type="PANTHER" id="PTHR43557:SF2">
    <property type="entry name" value="RIESKE DOMAIN-CONTAINING PROTEIN-RELATED"/>
    <property type="match status" value="1"/>
</dbReference>
<comment type="caution">
    <text evidence="7">The sequence shown here is derived from an EMBL/GenBank/DDBJ whole genome shotgun (WGS) entry which is preliminary data.</text>
</comment>
<keyword evidence="3" id="KW-0274">FAD</keyword>
<evidence type="ECO:0000259" key="5">
    <source>
        <dbReference type="Pfam" id="PF07992"/>
    </source>
</evidence>
<organism evidence="7 8">
    <name type="scientific">Candidatus Rhodoblastus alkanivorans</name>
    <dbReference type="NCBI Taxonomy" id="2954117"/>
    <lineage>
        <taxon>Bacteria</taxon>
        <taxon>Pseudomonadati</taxon>
        <taxon>Pseudomonadota</taxon>
        <taxon>Alphaproteobacteria</taxon>
        <taxon>Hyphomicrobiales</taxon>
        <taxon>Rhodoblastaceae</taxon>
        <taxon>Rhodoblastus</taxon>
    </lineage>
</organism>
<dbReference type="PRINTS" id="PR00411">
    <property type="entry name" value="PNDRDTASEI"/>
</dbReference>
<gene>
    <name evidence="7" type="ORF">K2U94_10785</name>
</gene>
<dbReference type="PANTHER" id="PTHR43557">
    <property type="entry name" value="APOPTOSIS-INDUCING FACTOR 1"/>
    <property type="match status" value="1"/>
</dbReference>
<dbReference type="InterPro" id="IPR028202">
    <property type="entry name" value="Reductase_C"/>
</dbReference>
<evidence type="ECO:0000256" key="4">
    <source>
        <dbReference type="ARBA" id="ARBA00023002"/>
    </source>
</evidence>
<accession>A0ABS9Z6E8</accession>
<dbReference type="Gene3D" id="3.50.50.60">
    <property type="entry name" value="FAD/NAD(P)-binding domain"/>
    <property type="match status" value="2"/>
</dbReference>
<evidence type="ECO:0000313" key="7">
    <source>
        <dbReference type="EMBL" id="MCI4683249.1"/>
    </source>
</evidence>
<dbReference type="SUPFAM" id="SSF51905">
    <property type="entry name" value="FAD/NAD(P)-binding domain"/>
    <property type="match status" value="2"/>
</dbReference>
<proteinExistence type="predicted"/>
<dbReference type="SUPFAM" id="SSF55424">
    <property type="entry name" value="FAD/NAD-linked reductases, dimerisation (C-terminal) domain"/>
    <property type="match status" value="1"/>
</dbReference>